<accession>A0ABT8LHH1</accession>
<organism evidence="1 2">
    <name type="scientific">Agaribacillus aureus</name>
    <dbReference type="NCBI Taxonomy" id="3051825"/>
    <lineage>
        <taxon>Bacteria</taxon>
        <taxon>Pseudomonadati</taxon>
        <taxon>Bacteroidota</taxon>
        <taxon>Cytophagia</taxon>
        <taxon>Cytophagales</taxon>
        <taxon>Splendidivirgaceae</taxon>
        <taxon>Agaribacillus</taxon>
    </lineage>
</organism>
<gene>
    <name evidence="1" type="ORF">QQ020_34600</name>
</gene>
<reference evidence="1" key="1">
    <citation type="submission" date="2023-06" db="EMBL/GenBank/DDBJ databases">
        <title>Genomic of Agaribacillus aureum.</title>
        <authorList>
            <person name="Wang G."/>
        </authorList>
    </citation>
    <scope>NUCLEOTIDE SEQUENCE</scope>
    <source>
        <strain evidence="1">BMA12</strain>
    </source>
</reference>
<evidence type="ECO:0000313" key="1">
    <source>
        <dbReference type="EMBL" id="MDN5217255.1"/>
    </source>
</evidence>
<protein>
    <submittedName>
        <fullName evidence="1">Uncharacterized protein</fullName>
    </submittedName>
</protein>
<proteinExistence type="predicted"/>
<keyword evidence="2" id="KW-1185">Reference proteome</keyword>
<dbReference type="Proteomes" id="UP001172083">
    <property type="component" value="Unassembled WGS sequence"/>
</dbReference>
<dbReference type="EMBL" id="JAUJEB010000014">
    <property type="protein sequence ID" value="MDN5217255.1"/>
    <property type="molecule type" value="Genomic_DNA"/>
</dbReference>
<name>A0ABT8LHH1_9BACT</name>
<comment type="caution">
    <text evidence="1">The sequence shown here is derived from an EMBL/GenBank/DDBJ whole genome shotgun (WGS) entry which is preliminary data.</text>
</comment>
<dbReference type="RefSeq" id="WP_346762592.1">
    <property type="nucleotide sequence ID" value="NZ_JAUJEB010000014.1"/>
</dbReference>
<sequence length="181" mass="20962">MKIILAFFIIFSFKAALYGQEQIAREDFINYDLQEVNFLPGRITLGEFTYEFRNGEQPVDSSSVLTVFENNGNIFVGLVKEITEFLIKAAPEEEFGIHTMHLSRSQEFHNQKDWIEVTGWLAGKQVTQPLELEITVFEPPGQAYDFTIYQGFEKVDEIKIKGSQLQFTLECFSYLVNEKKH</sequence>
<evidence type="ECO:0000313" key="2">
    <source>
        <dbReference type="Proteomes" id="UP001172083"/>
    </source>
</evidence>